<evidence type="ECO:0008006" key="3">
    <source>
        <dbReference type="Google" id="ProtNLM"/>
    </source>
</evidence>
<dbReference type="Gene3D" id="1.25.40.10">
    <property type="entry name" value="Tetratricopeptide repeat domain"/>
    <property type="match status" value="1"/>
</dbReference>
<proteinExistence type="predicted"/>
<dbReference type="EMBL" id="AP025591">
    <property type="protein sequence ID" value="BDG03624.1"/>
    <property type="molecule type" value="Genomic_DNA"/>
</dbReference>
<evidence type="ECO:0000313" key="1">
    <source>
        <dbReference type="EMBL" id="BDG03624.1"/>
    </source>
</evidence>
<reference evidence="2" key="1">
    <citation type="journal article" date="2022" name="Int. J. Syst. Evol. Microbiol.">
        <title>Anaeromyxobacter oryzae sp. nov., Anaeromyxobacter diazotrophicus sp. nov. and Anaeromyxobacter paludicola sp. nov., isolated from paddy soils.</title>
        <authorList>
            <person name="Itoh H."/>
            <person name="Xu Z."/>
            <person name="Mise K."/>
            <person name="Masuda Y."/>
            <person name="Ushijima N."/>
            <person name="Hayakawa C."/>
            <person name="Shiratori Y."/>
            <person name="Senoo K."/>
        </authorList>
    </citation>
    <scope>NUCLEOTIDE SEQUENCE [LARGE SCALE GENOMIC DNA]</scope>
    <source>
        <strain evidence="2">Red232</strain>
    </source>
</reference>
<dbReference type="Proteomes" id="UP001162891">
    <property type="component" value="Chromosome"/>
</dbReference>
<organism evidence="1 2">
    <name type="scientific">Anaeromyxobacter oryzae</name>
    <dbReference type="NCBI Taxonomy" id="2918170"/>
    <lineage>
        <taxon>Bacteria</taxon>
        <taxon>Pseudomonadati</taxon>
        <taxon>Myxococcota</taxon>
        <taxon>Myxococcia</taxon>
        <taxon>Myxococcales</taxon>
        <taxon>Cystobacterineae</taxon>
        <taxon>Anaeromyxobacteraceae</taxon>
        <taxon>Anaeromyxobacter</taxon>
    </lineage>
</organism>
<name>A0ABN6MRK8_9BACT</name>
<dbReference type="InterPro" id="IPR011990">
    <property type="entry name" value="TPR-like_helical_dom_sf"/>
</dbReference>
<sequence>MLAPAIAALLVAAGPDPCAPVAPAAAPDPAAAAEYRAVGESERRAGNRDTAAAALRTALGLEPGDAGTRGALESLCREARATSAFDRGVGLMDAGDRRGAVAAFEEARSGGPDGSAALLEGICLYELGEDARATPLLDEAEQDPDHADAARFFRGLVAMRAGRSEEAARLLEASAVDRHLAPLALGLARLARRDGRLVLSFLAESGWDSNVDLTPDGAPGATRAGDGSAGLTALGRFAPMGDTGPFVQATAHVRDQLHYDAFDIAGLGAAAGVQAGRGRQFLLAEYAYEYRDLGGAPYLSANAFLGEGRLALGARASAGLGWLARLESFRTVTDAPYSGLRQLGEADVTFETGPRSTLALAWRLGLDGVRDPALSWWETGPRAAFRVAAGRNVRLGLDVALSLRTYRVADPALGVTRADQLVDAVGLLEWDLADRWTLRVSASARKAFSNVPDFAYTKVAPMLGLAYTVGLL</sequence>
<keyword evidence="2" id="KW-1185">Reference proteome</keyword>
<protein>
    <recommendedName>
        <fullName evidence="3">Tetratricopeptide repeat protein</fullName>
    </recommendedName>
</protein>
<accession>A0ABN6MRK8</accession>
<evidence type="ECO:0000313" key="2">
    <source>
        <dbReference type="Proteomes" id="UP001162891"/>
    </source>
</evidence>
<gene>
    <name evidence="1" type="ORF">AMOR_26200</name>
</gene>
<dbReference type="SUPFAM" id="SSF48452">
    <property type="entry name" value="TPR-like"/>
    <property type="match status" value="1"/>
</dbReference>
<dbReference type="RefSeq" id="WP_248361784.1">
    <property type="nucleotide sequence ID" value="NZ_AP025591.1"/>
</dbReference>